<proteinExistence type="predicted"/>
<protein>
    <submittedName>
        <fullName evidence="1">Uncharacterized protein</fullName>
    </submittedName>
</protein>
<organism evidence="1 2">
    <name type="scientific">Enterococcus plantarum</name>
    <dbReference type="NCBI Taxonomy" id="1077675"/>
    <lineage>
        <taxon>Bacteria</taxon>
        <taxon>Bacillati</taxon>
        <taxon>Bacillota</taxon>
        <taxon>Bacilli</taxon>
        <taxon>Lactobacillales</taxon>
        <taxon>Enterococcaceae</taxon>
        <taxon>Enterococcus</taxon>
    </lineage>
</organism>
<sequence>MTELKITDMKSIAGNLLFKSISEFNQFGKIKKLSQEDMINAIQREFSFTLFGNDIQTNIQTVSEGTIIGTGIYGHTIYLFEETLSPDIEKIVIQLNTLNAKENENPTTKVNDDPFADLYDNEKSELGYTVSEGYLKEVTKIMDVFNENNPIATYDYAIY</sequence>
<accession>A0A2W4BVN4</accession>
<dbReference type="RefSeq" id="WP_111246928.1">
    <property type="nucleotide sequence ID" value="NZ_PIEU01000003.1"/>
</dbReference>
<reference evidence="1 2" key="1">
    <citation type="submission" date="2017-11" db="EMBL/GenBank/DDBJ databases">
        <title>Draft genome sequence of Enterococcus plantarum TRW2 strain isolated from lettuce.</title>
        <authorList>
            <person name="Kim E.B."/>
            <person name="Marco M.L."/>
            <person name="Williams T.R."/>
            <person name="You I.H."/>
        </authorList>
    </citation>
    <scope>NUCLEOTIDE SEQUENCE [LARGE SCALE GENOMIC DNA]</scope>
    <source>
        <strain evidence="1 2">TRW2</strain>
    </source>
</reference>
<keyword evidence="2" id="KW-1185">Reference proteome</keyword>
<evidence type="ECO:0000313" key="1">
    <source>
        <dbReference type="EMBL" id="PZL77479.1"/>
    </source>
</evidence>
<gene>
    <name evidence="1" type="ORF">CI088_01370</name>
</gene>
<comment type="caution">
    <text evidence="1">The sequence shown here is derived from an EMBL/GenBank/DDBJ whole genome shotgun (WGS) entry which is preliminary data.</text>
</comment>
<dbReference type="Proteomes" id="UP000249828">
    <property type="component" value="Unassembled WGS sequence"/>
</dbReference>
<dbReference type="AlphaFoldDB" id="A0A2W4BVN4"/>
<name>A0A2W4BVN4_9ENTE</name>
<evidence type="ECO:0000313" key="2">
    <source>
        <dbReference type="Proteomes" id="UP000249828"/>
    </source>
</evidence>
<dbReference type="EMBL" id="PIEU01000003">
    <property type="protein sequence ID" value="PZL77479.1"/>
    <property type="molecule type" value="Genomic_DNA"/>
</dbReference>